<dbReference type="Pfam" id="PF01042">
    <property type="entry name" value="Ribonuc_L-PSP"/>
    <property type="match status" value="1"/>
</dbReference>
<comment type="similarity">
    <text evidence="1">Belongs to the RutC family.</text>
</comment>
<organism evidence="2 3">
    <name type="scientific">Cohaesibacter gelatinilyticus</name>
    <dbReference type="NCBI Taxonomy" id="372072"/>
    <lineage>
        <taxon>Bacteria</taxon>
        <taxon>Pseudomonadati</taxon>
        <taxon>Pseudomonadota</taxon>
        <taxon>Alphaproteobacteria</taxon>
        <taxon>Hyphomicrobiales</taxon>
        <taxon>Cohaesibacteraceae</taxon>
    </lineage>
</organism>
<dbReference type="PANTHER" id="PTHR11803:SF58">
    <property type="entry name" value="PROTEIN HMF1-RELATED"/>
    <property type="match status" value="1"/>
</dbReference>
<dbReference type="SUPFAM" id="SSF55298">
    <property type="entry name" value="YjgF-like"/>
    <property type="match status" value="1"/>
</dbReference>
<gene>
    <name evidence="2" type="ORF">SAMN06265368_0374</name>
</gene>
<dbReference type="CDD" id="cd00448">
    <property type="entry name" value="YjgF_YER057c_UK114_family"/>
    <property type="match status" value="1"/>
</dbReference>
<protein>
    <submittedName>
        <fullName evidence="2">Enamine deaminase RidA, house cleaning of reactive enamine intermediates, YjgF/YER057c/UK114 family</fullName>
    </submittedName>
</protein>
<evidence type="ECO:0000256" key="1">
    <source>
        <dbReference type="ARBA" id="ARBA00010552"/>
    </source>
</evidence>
<dbReference type="EMBL" id="OBEL01000001">
    <property type="protein sequence ID" value="SNZ06302.1"/>
    <property type="molecule type" value="Genomic_DNA"/>
</dbReference>
<dbReference type="PANTHER" id="PTHR11803">
    <property type="entry name" value="2-IMINOBUTANOATE/2-IMINOPROPANOATE DEAMINASE RIDA"/>
    <property type="match status" value="1"/>
</dbReference>
<evidence type="ECO:0000313" key="2">
    <source>
        <dbReference type="EMBL" id="SNZ06302.1"/>
    </source>
</evidence>
<dbReference type="InterPro" id="IPR035959">
    <property type="entry name" value="RutC-like_sf"/>
</dbReference>
<dbReference type="AlphaFoldDB" id="A0A285N9Y4"/>
<dbReference type="Gene3D" id="3.30.1330.40">
    <property type="entry name" value="RutC-like"/>
    <property type="match status" value="1"/>
</dbReference>
<dbReference type="RefSeq" id="WP_097151705.1">
    <property type="nucleotide sequence ID" value="NZ_OBEL01000001.1"/>
</dbReference>
<accession>A0A285N9Y4</accession>
<keyword evidence="3" id="KW-1185">Reference proteome</keyword>
<dbReference type="GO" id="GO:0019239">
    <property type="term" value="F:deaminase activity"/>
    <property type="evidence" value="ECO:0007669"/>
    <property type="project" value="TreeGrafter"/>
</dbReference>
<evidence type="ECO:0000313" key="3">
    <source>
        <dbReference type="Proteomes" id="UP000219439"/>
    </source>
</evidence>
<name>A0A285N9Y4_9HYPH</name>
<sequence>MHFRNPDTVHAPLASYTHQIEVPPDARWLVLSGQIGQKPDGSVPTDPADQLHVALENVRLNLQAANMDIGDLVKLTFYLVGEMDSGKRRDIIHTHMDTHRPCMTLLHVSALATPEYHVEIDALAAAVNC</sequence>
<dbReference type="Proteomes" id="UP000219439">
    <property type="component" value="Unassembled WGS sequence"/>
</dbReference>
<proteinExistence type="inferred from homology"/>
<reference evidence="2 3" key="1">
    <citation type="submission" date="2017-09" db="EMBL/GenBank/DDBJ databases">
        <authorList>
            <person name="Ehlers B."/>
            <person name="Leendertz F.H."/>
        </authorList>
    </citation>
    <scope>NUCLEOTIDE SEQUENCE [LARGE SCALE GENOMIC DNA]</scope>
    <source>
        <strain evidence="2 3">DSM 18289</strain>
    </source>
</reference>
<dbReference type="OrthoDB" id="9799840at2"/>
<dbReference type="GO" id="GO:0005829">
    <property type="term" value="C:cytosol"/>
    <property type="evidence" value="ECO:0007669"/>
    <property type="project" value="TreeGrafter"/>
</dbReference>
<dbReference type="InterPro" id="IPR006175">
    <property type="entry name" value="YjgF/YER057c/UK114"/>
</dbReference>